<dbReference type="Proteomes" id="UP000193411">
    <property type="component" value="Unassembled WGS sequence"/>
</dbReference>
<keyword evidence="3" id="KW-1185">Reference proteome</keyword>
<protein>
    <submittedName>
        <fullName evidence="2">Uncharacterized protein</fullName>
    </submittedName>
</protein>
<organism evidence="2 3">
    <name type="scientific">Catenaria anguillulae PL171</name>
    <dbReference type="NCBI Taxonomy" id="765915"/>
    <lineage>
        <taxon>Eukaryota</taxon>
        <taxon>Fungi</taxon>
        <taxon>Fungi incertae sedis</taxon>
        <taxon>Blastocladiomycota</taxon>
        <taxon>Blastocladiomycetes</taxon>
        <taxon>Blastocladiales</taxon>
        <taxon>Catenariaceae</taxon>
        <taxon>Catenaria</taxon>
    </lineage>
</organism>
<evidence type="ECO:0000313" key="2">
    <source>
        <dbReference type="EMBL" id="ORZ30572.1"/>
    </source>
</evidence>
<dbReference type="AlphaFoldDB" id="A0A1Y2HBX9"/>
<proteinExistence type="predicted"/>
<name>A0A1Y2HBX9_9FUNG</name>
<accession>A0A1Y2HBX9</accession>
<comment type="caution">
    <text evidence="2">The sequence shown here is derived from an EMBL/GenBank/DDBJ whole genome shotgun (WGS) entry which is preliminary data.</text>
</comment>
<reference evidence="2 3" key="1">
    <citation type="submission" date="2016-07" db="EMBL/GenBank/DDBJ databases">
        <title>Pervasive Adenine N6-methylation of Active Genes in Fungi.</title>
        <authorList>
            <consortium name="DOE Joint Genome Institute"/>
            <person name="Mondo S.J."/>
            <person name="Dannebaum R.O."/>
            <person name="Kuo R.C."/>
            <person name="Labutti K."/>
            <person name="Haridas S."/>
            <person name="Kuo A."/>
            <person name="Salamov A."/>
            <person name="Ahrendt S.R."/>
            <person name="Lipzen A."/>
            <person name="Sullivan W."/>
            <person name="Andreopoulos W.B."/>
            <person name="Clum A."/>
            <person name="Lindquist E."/>
            <person name="Daum C."/>
            <person name="Ramamoorthy G.K."/>
            <person name="Gryganskyi A."/>
            <person name="Culley D."/>
            <person name="Magnuson J.K."/>
            <person name="James T.Y."/>
            <person name="O'Malley M.A."/>
            <person name="Stajich J.E."/>
            <person name="Spatafora J.W."/>
            <person name="Visel A."/>
            <person name="Grigoriev I.V."/>
        </authorList>
    </citation>
    <scope>NUCLEOTIDE SEQUENCE [LARGE SCALE GENOMIC DNA]</scope>
    <source>
        <strain evidence="2 3">PL171</strain>
    </source>
</reference>
<evidence type="ECO:0000313" key="3">
    <source>
        <dbReference type="Proteomes" id="UP000193411"/>
    </source>
</evidence>
<feature type="compositionally biased region" description="Polar residues" evidence="1">
    <location>
        <begin position="118"/>
        <end position="138"/>
    </location>
</feature>
<dbReference type="EMBL" id="MCFL01000081">
    <property type="protein sequence ID" value="ORZ30572.1"/>
    <property type="molecule type" value="Genomic_DNA"/>
</dbReference>
<gene>
    <name evidence="2" type="ORF">BCR44DRAFT_61398</name>
</gene>
<evidence type="ECO:0000256" key="1">
    <source>
        <dbReference type="SAM" id="MobiDB-lite"/>
    </source>
</evidence>
<sequence length="558" mass="62795">MTAPSSKPATSITIDDPLQLLAAHFDLACHIPKLVEYLLPHDENASMLGHLPQTESELFRRMDHEDEHIRACDDDPITAHVVKTALFDDYPEEVEEAIRSMDLDLTVDKLLARIASPQAGQSTLASSSTSKPALSPATSGGDVPTVAQSHNSPPSLKRSAPHPRDSQKRTRTQPQTADAKALVFTAAFQNLPLIDTVLRENDKSKLHITPVYNALRLVLESLDSAQVADLQQLLVDIVVPIHVKYLDDMTKFKHLKAALRNMHSLIEDHLHVDQVQDQTYIQGVIDAADVRAVKRMWIHPGQVRYSSQVYPPYSHITLAFVESVFEYLWHPSSWQGIYPDIAQIAGTVDVVYASDIGTDWTTLTRPGFAHITIPRMAYLSGFLLSAVYKRVYKYKAPDHEAFRLMVLSMSLAGNELAQARDWFVYSEISSLTEGGLIYPKRFVIAYLIWLDSALTKVLEASGRDKKLERSMWANRRVTDLLASSQHQRVWQLFVLQAQGYGSAKIFPASLWDRFAQLFRTPYLTLRVGERSLRQTQSEIKANSDRANTRQMLKSLDSV</sequence>
<feature type="region of interest" description="Disordered" evidence="1">
    <location>
        <begin position="118"/>
        <end position="176"/>
    </location>
</feature>